<keyword evidence="20" id="KW-1185">Reference proteome</keyword>
<name>A0A916Y5U4_9HYPH</name>
<evidence type="ECO:0000256" key="14">
    <source>
        <dbReference type="ARBA" id="ARBA00023137"/>
    </source>
</evidence>
<dbReference type="NCBIfam" id="TIGR01005">
    <property type="entry name" value="eps_transp_fam"/>
    <property type="match status" value="1"/>
</dbReference>
<comment type="similarity">
    <text evidence="3">Belongs to the etk/wzc family.</text>
</comment>
<dbReference type="GO" id="GO:0004713">
    <property type="term" value="F:protein tyrosine kinase activity"/>
    <property type="evidence" value="ECO:0007669"/>
    <property type="project" value="TreeGrafter"/>
</dbReference>
<protein>
    <recommendedName>
        <fullName evidence="4">non-specific protein-tyrosine kinase</fullName>
        <ecNumber evidence="4">2.7.10.2</ecNumber>
    </recommendedName>
</protein>
<gene>
    <name evidence="19" type="ORF">GCM10011335_38720</name>
</gene>
<evidence type="ECO:0000256" key="1">
    <source>
        <dbReference type="ARBA" id="ARBA00004429"/>
    </source>
</evidence>
<comment type="subcellular location">
    <subcellularLocation>
        <location evidence="1">Cell inner membrane</location>
        <topology evidence="1">Multi-pass membrane protein</topology>
    </subcellularLocation>
</comment>
<reference evidence="19" key="1">
    <citation type="journal article" date="2014" name="Int. J. Syst. Evol. Microbiol.">
        <title>Complete genome sequence of Corynebacterium casei LMG S-19264T (=DSM 44701T), isolated from a smear-ripened cheese.</title>
        <authorList>
            <consortium name="US DOE Joint Genome Institute (JGI-PGF)"/>
            <person name="Walter F."/>
            <person name="Albersmeier A."/>
            <person name="Kalinowski J."/>
            <person name="Ruckert C."/>
        </authorList>
    </citation>
    <scope>NUCLEOTIDE SEQUENCE</scope>
    <source>
        <strain evidence="19">CGMCC 1.15493</strain>
    </source>
</reference>
<keyword evidence="11" id="KW-0067">ATP-binding</keyword>
<evidence type="ECO:0000313" key="20">
    <source>
        <dbReference type="Proteomes" id="UP000613160"/>
    </source>
</evidence>
<keyword evidence="6" id="KW-0997">Cell inner membrane</keyword>
<dbReference type="Proteomes" id="UP000613160">
    <property type="component" value="Unassembled WGS sequence"/>
</dbReference>
<evidence type="ECO:0000256" key="12">
    <source>
        <dbReference type="ARBA" id="ARBA00022989"/>
    </source>
</evidence>
<feature type="domain" description="Polysaccharide chain length determinant N-terminal" evidence="17">
    <location>
        <begin position="20"/>
        <end position="110"/>
    </location>
</feature>
<dbReference type="GO" id="GO:0005886">
    <property type="term" value="C:plasma membrane"/>
    <property type="evidence" value="ECO:0007669"/>
    <property type="project" value="UniProtKB-SubCell"/>
</dbReference>
<evidence type="ECO:0000256" key="15">
    <source>
        <dbReference type="ARBA" id="ARBA00051245"/>
    </source>
</evidence>
<dbReference type="EC" id="2.7.10.2" evidence="4"/>
<evidence type="ECO:0000256" key="5">
    <source>
        <dbReference type="ARBA" id="ARBA00022475"/>
    </source>
</evidence>
<keyword evidence="14" id="KW-0829">Tyrosine-protein kinase</keyword>
<evidence type="ECO:0000256" key="4">
    <source>
        <dbReference type="ARBA" id="ARBA00011903"/>
    </source>
</evidence>
<organism evidence="19 20">
    <name type="scientific">Aureimonas glaciei</name>
    <dbReference type="NCBI Taxonomy" id="1776957"/>
    <lineage>
        <taxon>Bacteria</taxon>
        <taxon>Pseudomonadati</taxon>
        <taxon>Pseudomonadota</taxon>
        <taxon>Alphaproteobacteria</taxon>
        <taxon>Hyphomicrobiales</taxon>
        <taxon>Aurantimonadaceae</taxon>
        <taxon>Aureimonas</taxon>
    </lineage>
</organism>
<evidence type="ECO:0000256" key="3">
    <source>
        <dbReference type="ARBA" id="ARBA00008883"/>
    </source>
</evidence>
<keyword evidence="10" id="KW-0418">Kinase</keyword>
<keyword evidence="7" id="KW-0808">Transferase</keyword>
<evidence type="ECO:0000256" key="10">
    <source>
        <dbReference type="ARBA" id="ARBA00022777"/>
    </source>
</evidence>
<comment type="caution">
    <text evidence="19">The sequence shown here is derived from an EMBL/GenBank/DDBJ whole genome shotgun (WGS) entry which is preliminary data.</text>
</comment>
<dbReference type="PANTHER" id="PTHR32309:SF13">
    <property type="entry name" value="FERRIC ENTEROBACTIN TRANSPORT PROTEIN FEPE"/>
    <property type="match status" value="1"/>
</dbReference>
<accession>A0A916Y5U4</accession>
<dbReference type="CDD" id="cd05387">
    <property type="entry name" value="BY-kinase"/>
    <property type="match status" value="1"/>
</dbReference>
<dbReference type="SUPFAM" id="SSF52540">
    <property type="entry name" value="P-loop containing nucleoside triphosphate hydrolases"/>
    <property type="match status" value="1"/>
</dbReference>
<evidence type="ECO:0000256" key="2">
    <source>
        <dbReference type="ARBA" id="ARBA00007316"/>
    </source>
</evidence>
<evidence type="ECO:0000256" key="7">
    <source>
        <dbReference type="ARBA" id="ARBA00022679"/>
    </source>
</evidence>
<evidence type="ECO:0000259" key="18">
    <source>
        <dbReference type="Pfam" id="PF13614"/>
    </source>
</evidence>
<keyword evidence="8 16" id="KW-0812">Transmembrane</keyword>
<evidence type="ECO:0000256" key="8">
    <source>
        <dbReference type="ARBA" id="ARBA00022692"/>
    </source>
</evidence>
<dbReference type="Pfam" id="PF02706">
    <property type="entry name" value="Wzz"/>
    <property type="match status" value="1"/>
</dbReference>
<dbReference type="AlphaFoldDB" id="A0A916Y5U4"/>
<dbReference type="Gene3D" id="3.40.50.300">
    <property type="entry name" value="P-loop containing nucleotide triphosphate hydrolases"/>
    <property type="match status" value="1"/>
</dbReference>
<evidence type="ECO:0000256" key="16">
    <source>
        <dbReference type="SAM" id="Phobius"/>
    </source>
</evidence>
<comment type="similarity">
    <text evidence="2">Belongs to the CpsD/CapB family.</text>
</comment>
<evidence type="ECO:0000256" key="11">
    <source>
        <dbReference type="ARBA" id="ARBA00022840"/>
    </source>
</evidence>
<keyword evidence="5" id="KW-1003">Cell membrane</keyword>
<dbReference type="RefSeq" id="WP_188853837.1">
    <property type="nucleotide sequence ID" value="NZ_BMJJ01000010.1"/>
</dbReference>
<feature type="transmembrane region" description="Helical" evidence="16">
    <location>
        <begin position="34"/>
        <end position="59"/>
    </location>
</feature>
<feature type="domain" description="AAA" evidence="18">
    <location>
        <begin position="580"/>
        <end position="699"/>
    </location>
</feature>
<evidence type="ECO:0000259" key="17">
    <source>
        <dbReference type="Pfam" id="PF02706"/>
    </source>
</evidence>
<keyword evidence="12 16" id="KW-1133">Transmembrane helix</keyword>
<dbReference type="EMBL" id="BMJJ01000010">
    <property type="protein sequence ID" value="GGD31920.1"/>
    <property type="molecule type" value="Genomic_DNA"/>
</dbReference>
<reference evidence="19" key="2">
    <citation type="submission" date="2020-09" db="EMBL/GenBank/DDBJ databases">
        <authorList>
            <person name="Sun Q."/>
            <person name="Zhou Y."/>
        </authorList>
    </citation>
    <scope>NUCLEOTIDE SEQUENCE</scope>
    <source>
        <strain evidence="19">CGMCC 1.15493</strain>
    </source>
</reference>
<keyword evidence="13 16" id="KW-0472">Membrane</keyword>
<keyword evidence="9" id="KW-0547">Nucleotide-binding</keyword>
<dbReference type="InterPro" id="IPR027417">
    <property type="entry name" value="P-loop_NTPase"/>
</dbReference>
<dbReference type="InterPro" id="IPR050445">
    <property type="entry name" value="Bact_polysacc_biosynth/exp"/>
</dbReference>
<sequence length="767" mass="83470">MLHSQGTLVADHRPANAGSDIEVDKILAAIRRRIWTVLLLALVGLALGVAYLATAVPLYTSSTQLLIDTREARSAQESALVTDMVFDASVVESEVEVLKSQKIAEAVVDRLGLLDNPVFTSREGSLVAQGVALTRRLVDRLVDLVAAPAVEGADLLAVAERPEASKRAAGAKLRAHLGVERVQRTQVLDISYTSPDRALAAQIANAYAEAYITDKLDAKFEATRRAGEWLQQRIVEAEQQSRAADLAVQNFRRQNNMMSASGELLSDQQLTGVNAELITARSEAGQAAARYERIRSIIDNKQTDAAVSEALQSGIISDLRTRYLDASKRYQEIVARLGPAHAQGVKLRGEMAQYERLIFEELKRIAQVYKSNLEVAGSRVDALSREVDRLAGMTASATQSQSALRDLERQATIFRGLHESLLARYEETAQRSSFPITEARVITSAAAGMQTYPRSLVALALSTVLGAMLGGALGVVGELRDRVFRTGEQVREELGVEFIGMLNLLRPVRQKRSPGPLADGAEAPGAAVIANQDPVLRHTIDAPLSSFAETLRATKVACDLVLGTKKTKLVGIVSMLPREGKTTVSKNLASLVSSGETRTLLVDADLRNPGLSRGTVKGREGGLLDVLHGHCGWRDALVVEESTGLSILPTFPSRSISHTADLLTSPRMRALLAEAGEEFDYIFVDLPPLGAVVDARALAPLLDALVFVVEWGHTDRKLVRTAFDNDRRLREMCVGVVFNKVDPKKMRLYDSYHSSAYYGEDYASYRS</sequence>
<comment type="catalytic activity">
    <reaction evidence="15">
        <text>L-tyrosyl-[protein] + ATP = O-phospho-L-tyrosyl-[protein] + ADP + H(+)</text>
        <dbReference type="Rhea" id="RHEA:10596"/>
        <dbReference type="Rhea" id="RHEA-COMP:10136"/>
        <dbReference type="Rhea" id="RHEA-COMP:20101"/>
        <dbReference type="ChEBI" id="CHEBI:15378"/>
        <dbReference type="ChEBI" id="CHEBI:30616"/>
        <dbReference type="ChEBI" id="CHEBI:46858"/>
        <dbReference type="ChEBI" id="CHEBI:61978"/>
        <dbReference type="ChEBI" id="CHEBI:456216"/>
        <dbReference type="EC" id="2.7.10.2"/>
    </reaction>
</comment>
<evidence type="ECO:0000256" key="6">
    <source>
        <dbReference type="ARBA" id="ARBA00022519"/>
    </source>
</evidence>
<dbReference type="PANTHER" id="PTHR32309">
    <property type="entry name" value="TYROSINE-PROTEIN KINASE"/>
    <property type="match status" value="1"/>
</dbReference>
<evidence type="ECO:0000313" key="19">
    <source>
        <dbReference type="EMBL" id="GGD31920.1"/>
    </source>
</evidence>
<dbReference type="InterPro" id="IPR005702">
    <property type="entry name" value="Wzc-like_C"/>
</dbReference>
<evidence type="ECO:0000256" key="9">
    <source>
        <dbReference type="ARBA" id="ARBA00022741"/>
    </source>
</evidence>
<evidence type="ECO:0000256" key="13">
    <source>
        <dbReference type="ARBA" id="ARBA00023136"/>
    </source>
</evidence>
<proteinExistence type="inferred from homology"/>
<dbReference type="InterPro" id="IPR005700">
    <property type="entry name" value="EPS_ExoP-like"/>
</dbReference>
<dbReference type="Pfam" id="PF13614">
    <property type="entry name" value="AAA_31"/>
    <property type="match status" value="1"/>
</dbReference>
<dbReference type="InterPro" id="IPR003856">
    <property type="entry name" value="LPS_length_determ_N"/>
</dbReference>
<dbReference type="InterPro" id="IPR025669">
    <property type="entry name" value="AAA_dom"/>
</dbReference>